<keyword evidence="1" id="KW-1133">Transmembrane helix</keyword>
<gene>
    <name evidence="3" type="ordered locus">Oter_0705</name>
</gene>
<dbReference type="Pfam" id="PF06580">
    <property type="entry name" value="His_kinase"/>
    <property type="match status" value="1"/>
</dbReference>
<dbReference type="SUPFAM" id="SSF55874">
    <property type="entry name" value="ATPase domain of HSP90 chaperone/DNA topoisomerase II/histidine kinase"/>
    <property type="match status" value="1"/>
</dbReference>
<dbReference type="PANTHER" id="PTHR34220:SF7">
    <property type="entry name" value="SENSOR HISTIDINE KINASE YPDA"/>
    <property type="match status" value="1"/>
</dbReference>
<organism evidence="3 4">
    <name type="scientific">Opitutus terrae (strain DSM 11246 / JCM 15787 / PB90-1)</name>
    <dbReference type="NCBI Taxonomy" id="452637"/>
    <lineage>
        <taxon>Bacteria</taxon>
        <taxon>Pseudomonadati</taxon>
        <taxon>Verrucomicrobiota</taxon>
        <taxon>Opitutia</taxon>
        <taxon>Opitutales</taxon>
        <taxon>Opitutaceae</taxon>
        <taxon>Opitutus</taxon>
    </lineage>
</organism>
<evidence type="ECO:0000256" key="1">
    <source>
        <dbReference type="SAM" id="Phobius"/>
    </source>
</evidence>
<dbReference type="OrthoDB" id="181312at2"/>
<feature type="transmembrane region" description="Helical" evidence="1">
    <location>
        <begin position="137"/>
        <end position="163"/>
    </location>
</feature>
<protein>
    <submittedName>
        <fullName evidence="3">Signal transduction histidine kinase, LytS</fullName>
    </submittedName>
</protein>
<accession>B1ZUF1</accession>
<keyword evidence="4" id="KW-1185">Reference proteome</keyword>
<keyword evidence="3" id="KW-0418">Kinase</keyword>
<keyword evidence="1" id="KW-0472">Membrane</keyword>
<dbReference type="PANTHER" id="PTHR34220">
    <property type="entry name" value="SENSOR HISTIDINE KINASE YPDA"/>
    <property type="match status" value="1"/>
</dbReference>
<keyword evidence="3" id="KW-0808">Transferase</keyword>
<feature type="transmembrane region" description="Helical" evidence="1">
    <location>
        <begin position="66"/>
        <end position="87"/>
    </location>
</feature>
<dbReference type="HOGENOM" id="CLU_020473_1_1_0"/>
<evidence type="ECO:0000313" key="4">
    <source>
        <dbReference type="Proteomes" id="UP000007013"/>
    </source>
</evidence>
<feature type="transmembrane region" description="Helical" evidence="1">
    <location>
        <begin position="21"/>
        <end position="43"/>
    </location>
</feature>
<dbReference type="KEGG" id="ote:Oter_0705"/>
<name>B1ZUF1_OPITP</name>
<dbReference type="GO" id="GO:0000155">
    <property type="term" value="F:phosphorelay sensor kinase activity"/>
    <property type="evidence" value="ECO:0007669"/>
    <property type="project" value="InterPro"/>
</dbReference>
<reference evidence="3 4" key="1">
    <citation type="journal article" date="2011" name="J. Bacteriol.">
        <title>Genome sequence of the verrucomicrobium Opitutus terrae PB90-1, an abundant inhabitant of rice paddy soil ecosystems.</title>
        <authorList>
            <person name="van Passel M.W."/>
            <person name="Kant R."/>
            <person name="Palva A."/>
            <person name="Copeland A."/>
            <person name="Lucas S."/>
            <person name="Lapidus A."/>
            <person name="Glavina del Rio T."/>
            <person name="Pitluck S."/>
            <person name="Goltsman E."/>
            <person name="Clum A."/>
            <person name="Sun H."/>
            <person name="Schmutz J."/>
            <person name="Larimer F.W."/>
            <person name="Land M.L."/>
            <person name="Hauser L."/>
            <person name="Kyrpides N."/>
            <person name="Mikhailova N."/>
            <person name="Richardson P.P."/>
            <person name="Janssen P.H."/>
            <person name="de Vos W.M."/>
            <person name="Smidt H."/>
        </authorList>
    </citation>
    <scope>NUCLEOTIDE SEQUENCE [LARGE SCALE GENOMIC DNA]</scope>
    <source>
        <strain evidence="4">DSM 11246 / JCM 15787 / PB90-1</strain>
    </source>
</reference>
<proteinExistence type="predicted"/>
<dbReference type="STRING" id="452637.Oter_0705"/>
<sequence length="393" mass="43551">MTSFPTPAWLRRHLPQTAAPFPLRLQIGFGAVAAALLGIGYVLEHYFARALVEAPWGASSRGWDSIAWFVWLMAAPAVLVLVLRFPLTRGDLARNLPGSVVAAATLYAAVVGARFALRMLLQPWTDSADKLAFDWPTFWAFNLAALPMDFLTFGGFLAAAIAIDYYRRHCEHAEETLALRLRTAQLESDLARAELTALRGQLHPHFLFNSFNAVSTLVRQGRHEAAIETIAQLSMLLRLAMERTGQQELPLETEIDFVRRYLEIERIRFGEKLQVEISVEPEANRALVPNFLFQPLAENAIKHGISRRTVPGRVHIAAVRAADRLMLVIENDGAPQASPGAGAETRAGGVGLANTRARLEKIYGSDYDLEMIPQTDGGMRIQINLPWRASPLL</sequence>
<keyword evidence="1" id="KW-0812">Transmembrane</keyword>
<dbReference type="EMBL" id="CP001032">
    <property type="protein sequence ID" value="ACB73994.1"/>
    <property type="molecule type" value="Genomic_DNA"/>
</dbReference>
<feature type="domain" description="Signal transduction histidine kinase internal region" evidence="2">
    <location>
        <begin position="193"/>
        <end position="273"/>
    </location>
</feature>
<dbReference type="eggNOG" id="COG2972">
    <property type="taxonomic scope" value="Bacteria"/>
</dbReference>
<dbReference type="InterPro" id="IPR036890">
    <property type="entry name" value="HATPase_C_sf"/>
</dbReference>
<dbReference type="Proteomes" id="UP000007013">
    <property type="component" value="Chromosome"/>
</dbReference>
<dbReference type="GO" id="GO:0016020">
    <property type="term" value="C:membrane"/>
    <property type="evidence" value="ECO:0007669"/>
    <property type="project" value="InterPro"/>
</dbReference>
<dbReference type="AlphaFoldDB" id="B1ZUF1"/>
<evidence type="ECO:0000313" key="3">
    <source>
        <dbReference type="EMBL" id="ACB73994.1"/>
    </source>
</evidence>
<feature type="transmembrane region" description="Helical" evidence="1">
    <location>
        <begin position="99"/>
        <end position="117"/>
    </location>
</feature>
<dbReference type="Gene3D" id="3.30.565.10">
    <property type="entry name" value="Histidine kinase-like ATPase, C-terminal domain"/>
    <property type="match status" value="1"/>
</dbReference>
<evidence type="ECO:0000259" key="2">
    <source>
        <dbReference type="Pfam" id="PF06580"/>
    </source>
</evidence>
<dbReference type="RefSeq" id="WP_012373532.1">
    <property type="nucleotide sequence ID" value="NC_010571.1"/>
</dbReference>
<dbReference type="InterPro" id="IPR050640">
    <property type="entry name" value="Bact_2-comp_sensor_kinase"/>
</dbReference>
<dbReference type="InterPro" id="IPR010559">
    <property type="entry name" value="Sig_transdc_His_kin_internal"/>
</dbReference>